<sequence length="214" mass="24933">MPRKAYPKTQKKTQRHQLTKNKKTPQTTTKISLQPVHTTTYVARPFQFMRDRERVEQYHTEIVVLQNDMWRKMALLPHDAQETRRMLRNRQEAATFVSQINRMMTQNEGLALMIETASGENVGYVFITESLDPLSMERIGIIGEMYMEETWRGQGAGTFALQESEKWLSNRGTRAFQIFVTKTNVDAVQLYQKNGYAIVDYRMIKRSPITSTST</sequence>
<protein>
    <recommendedName>
        <fullName evidence="2">N-acetyltransferase domain-containing protein</fullName>
    </recommendedName>
</protein>
<feature type="region of interest" description="Disordered" evidence="1">
    <location>
        <begin position="1"/>
        <end position="29"/>
    </location>
</feature>
<dbReference type="Proteomes" id="UP001139263">
    <property type="component" value="Unassembled WGS sequence"/>
</dbReference>
<gene>
    <name evidence="3" type="ORF">MM817_02601</name>
</gene>
<dbReference type="InterPro" id="IPR016181">
    <property type="entry name" value="Acyl_CoA_acyltransferase"/>
</dbReference>
<keyword evidence="4" id="KW-1185">Reference proteome</keyword>
<evidence type="ECO:0000256" key="1">
    <source>
        <dbReference type="SAM" id="MobiDB-lite"/>
    </source>
</evidence>
<dbReference type="Gene3D" id="3.40.630.30">
    <property type="match status" value="1"/>
</dbReference>
<dbReference type="RefSeq" id="WP_241715861.1">
    <property type="nucleotide sequence ID" value="NZ_JALBUF010000011.1"/>
</dbReference>
<evidence type="ECO:0000313" key="3">
    <source>
        <dbReference type="EMBL" id="MCI0184306.1"/>
    </source>
</evidence>
<dbReference type="InterPro" id="IPR000182">
    <property type="entry name" value="GNAT_dom"/>
</dbReference>
<dbReference type="CDD" id="cd04301">
    <property type="entry name" value="NAT_SF"/>
    <property type="match status" value="1"/>
</dbReference>
<name>A0A9X1V9L3_9BACL</name>
<dbReference type="GO" id="GO:0016747">
    <property type="term" value="F:acyltransferase activity, transferring groups other than amino-acyl groups"/>
    <property type="evidence" value="ECO:0007669"/>
    <property type="project" value="InterPro"/>
</dbReference>
<accession>A0A9X1V9L3</accession>
<feature type="compositionally biased region" description="Basic residues" evidence="1">
    <location>
        <begin position="1"/>
        <end position="23"/>
    </location>
</feature>
<evidence type="ECO:0000313" key="4">
    <source>
        <dbReference type="Proteomes" id="UP001139263"/>
    </source>
</evidence>
<evidence type="ECO:0000259" key="2">
    <source>
        <dbReference type="PROSITE" id="PS51186"/>
    </source>
</evidence>
<organism evidence="3 4">
    <name type="scientific">Sulfoacidibacillus ferrooxidans</name>
    <dbReference type="NCBI Taxonomy" id="2005001"/>
    <lineage>
        <taxon>Bacteria</taxon>
        <taxon>Bacillati</taxon>
        <taxon>Bacillota</taxon>
        <taxon>Bacilli</taxon>
        <taxon>Bacillales</taxon>
        <taxon>Alicyclobacillaceae</taxon>
        <taxon>Sulfoacidibacillus</taxon>
    </lineage>
</organism>
<dbReference type="PROSITE" id="PS51186">
    <property type="entry name" value="GNAT"/>
    <property type="match status" value="1"/>
</dbReference>
<proteinExistence type="predicted"/>
<dbReference type="Pfam" id="PF00583">
    <property type="entry name" value="Acetyltransf_1"/>
    <property type="match status" value="1"/>
</dbReference>
<dbReference type="SUPFAM" id="SSF55729">
    <property type="entry name" value="Acyl-CoA N-acyltransferases (Nat)"/>
    <property type="match status" value="1"/>
</dbReference>
<dbReference type="EMBL" id="JALBUF010000011">
    <property type="protein sequence ID" value="MCI0184306.1"/>
    <property type="molecule type" value="Genomic_DNA"/>
</dbReference>
<feature type="domain" description="N-acetyltransferase" evidence="2">
    <location>
        <begin position="73"/>
        <end position="214"/>
    </location>
</feature>
<reference evidence="3" key="1">
    <citation type="submission" date="2022-03" db="EMBL/GenBank/DDBJ databases">
        <title>Draft Genome Sequence of Firmicute Strain S0AB, a Heterotrophic Iron/Sulfur-Oxidizing Extreme Acidophile.</title>
        <authorList>
            <person name="Vergara E."/>
            <person name="Pakostova E."/>
            <person name="Johnson D.B."/>
            <person name="Holmes D.S."/>
        </authorList>
    </citation>
    <scope>NUCLEOTIDE SEQUENCE</scope>
    <source>
        <strain evidence="3">S0AB</strain>
    </source>
</reference>
<dbReference type="AlphaFoldDB" id="A0A9X1V9L3"/>
<comment type="caution">
    <text evidence="3">The sequence shown here is derived from an EMBL/GenBank/DDBJ whole genome shotgun (WGS) entry which is preliminary data.</text>
</comment>